<evidence type="ECO:0000313" key="1">
    <source>
        <dbReference type="EMBL" id="MFC4988818.1"/>
    </source>
</evidence>
<sequence length="181" mass="19708">MDTVEQELTGAIGDSIGRARAFAGYVESAGDVDPEAAGPEPIDTAGIARSLRGYLVGINAAVDLLDVRDGRESAPTGLGAHGPLRRFARRNRTAIVEFRADPAEAANPEEDLLILGFEIDAERRRFYADVPALPAAVEDAYTGERYVPYTRPDDRPKVPVSGLCLEITDRVERWASRRREG</sequence>
<dbReference type="AlphaFoldDB" id="A0ABD5QGN4"/>
<comment type="caution">
    <text evidence="1">The sequence shown here is derived from an EMBL/GenBank/DDBJ whole genome shotgun (WGS) entry which is preliminary data.</text>
</comment>
<dbReference type="EMBL" id="JBHSJG010000036">
    <property type="protein sequence ID" value="MFC4988818.1"/>
    <property type="molecule type" value="Genomic_DNA"/>
</dbReference>
<accession>A0ABD5QGN4</accession>
<gene>
    <name evidence="1" type="ORF">ACFPFO_13795</name>
</gene>
<dbReference type="RefSeq" id="WP_224827521.1">
    <property type="nucleotide sequence ID" value="NZ_JAIVEF010000001.1"/>
</dbReference>
<protein>
    <submittedName>
        <fullName evidence="1">Uncharacterized protein</fullName>
    </submittedName>
</protein>
<evidence type="ECO:0000313" key="2">
    <source>
        <dbReference type="Proteomes" id="UP001595925"/>
    </source>
</evidence>
<proteinExistence type="predicted"/>
<reference evidence="1 2" key="1">
    <citation type="journal article" date="2019" name="Int. J. Syst. Evol. Microbiol.">
        <title>The Global Catalogue of Microorganisms (GCM) 10K type strain sequencing project: providing services to taxonomists for standard genome sequencing and annotation.</title>
        <authorList>
            <consortium name="The Broad Institute Genomics Platform"/>
            <consortium name="The Broad Institute Genome Sequencing Center for Infectious Disease"/>
            <person name="Wu L."/>
            <person name="Ma J."/>
        </authorList>
    </citation>
    <scope>NUCLEOTIDE SEQUENCE [LARGE SCALE GENOMIC DNA]</scope>
    <source>
        <strain evidence="1 2">CGMCC 1.15824</strain>
    </source>
</reference>
<organism evidence="1 2">
    <name type="scientific">Saliphagus infecundisoli</name>
    <dbReference type="NCBI Taxonomy" id="1849069"/>
    <lineage>
        <taxon>Archaea</taxon>
        <taxon>Methanobacteriati</taxon>
        <taxon>Methanobacteriota</taxon>
        <taxon>Stenosarchaea group</taxon>
        <taxon>Halobacteria</taxon>
        <taxon>Halobacteriales</taxon>
        <taxon>Natrialbaceae</taxon>
        <taxon>Saliphagus</taxon>
    </lineage>
</organism>
<dbReference type="Proteomes" id="UP001595925">
    <property type="component" value="Unassembled WGS sequence"/>
</dbReference>
<keyword evidence="2" id="KW-1185">Reference proteome</keyword>
<name>A0ABD5QGN4_9EURY</name>